<feature type="compositionally biased region" description="Low complexity" evidence="1">
    <location>
        <begin position="94"/>
        <end position="115"/>
    </location>
</feature>
<dbReference type="EMBL" id="JALJOT010000010">
    <property type="protein sequence ID" value="KAK9906329.1"/>
    <property type="molecule type" value="Genomic_DNA"/>
</dbReference>
<feature type="compositionally biased region" description="Polar residues" evidence="1">
    <location>
        <begin position="476"/>
        <end position="492"/>
    </location>
</feature>
<sequence>MFPKGRPPVQAELSNSGTEKEGLGATEAPRPNSTGTRLQLLKRRQQDFRRAQSASVLRQQAPESHYSIPDTQTSMPASWGHDSEKASVSMPTRSATSDSDSASDASSISTVSTASHGGNQSQEDPGLRDSHGVPGLERLRDLRQEGAPDSEGLLRPYADPEATLASVLKTLAHANAAQRTQLDWQAQNAALSDARRLIRHHPEVVAERVLLLVSAVAPAVDALRSQTALNAMVLLQETVQVLGHAADAGADAMVAAAAKRAGDVGTAGRGSPLSVEANCTLAAIVACLSEPKVAAALLGSAAHKNPNVRAKVAAHLDACVQQDPHKIRAVPAIVSRLLSAAAVYLEEGISETRAHGKGILCSFARHILQEDQLPALLDKCVPRASLRIKVEEVIGQAGLGAASLKRAEPGSGRSTRSQGLAKGDSQPAAPGTPPTRDTWGSPFSAHRPPSGRMSATAASLGSDSSAALLIERRRSSGASSHFSDSPLPTRSASGAGHTSKGGSASHISGRQSSAGAGVSGQRARGASAIAREGSGDGSGRQMRRGVTSDAKASVSAGALLVRNSQGELVRAVSGRRRVSSANSKGGR</sequence>
<gene>
    <name evidence="3" type="ORF">WJX75_000099</name>
</gene>
<dbReference type="InterPro" id="IPR011989">
    <property type="entry name" value="ARM-like"/>
</dbReference>
<accession>A0ABR2YIK7</accession>
<dbReference type="Proteomes" id="UP001491310">
    <property type="component" value="Unassembled WGS sequence"/>
</dbReference>
<protein>
    <recommendedName>
        <fullName evidence="2">CLASP N-terminal domain-containing protein</fullName>
    </recommendedName>
</protein>
<feature type="region of interest" description="Disordered" evidence="1">
    <location>
        <begin position="403"/>
        <end position="459"/>
    </location>
</feature>
<proteinExistence type="predicted"/>
<comment type="caution">
    <text evidence="3">The sequence shown here is derived from an EMBL/GenBank/DDBJ whole genome shotgun (WGS) entry which is preliminary data.</text>
</comment>
<feature type="region of interest" description="Disordered" evidence="1">
    <location>
        <begin position="473"/>
        <end position="555"/>
    </location>
</feature>
<evidence type="ECO:0000256" key="1">
    <source>
        <dbReference type="SAM" id="MobiDB-lite"/>
    </source>
</evidence>
<evidence type="ECO:0000313" key="3">
    <source>
        <dbReference type="EMBL" id="KAK9906329.1"/>
    </source>
</evidence>
<dbReference type="PANTHER" id="PTHR21567">
    <property type="entry name" value="CLASP"/>
    <property type="match status" value="1"/>
</dbReference>
<name>A0ABR2YIK7_9CHLO</name>
<evidence type="ECO:0000313" key="4">
    <source>
        <dbReference type="Proteomes" id="UP001491310"/>
    </source>
</evidence>
<dbReference type="Pfam" id="PF12348">
    <property type="entry name" value="CLASP_N"/>
    <property type="match status" value="1"/>
</dbReference>
<dbReference type="PANTHER" id="PTHR21567:SF87">
    <property type="entry name" value="CRESCERIN-LIKE PROTEIN CHE-12"/>
    <property type="match status" value="1"/>
</dbReference>
<dbReference type="InterPro" id="IPR024395">
    <property type="entry name" value="CLASP_N_dom"/>
</dbReference>
<evidence type="ECO:0000259" key="2">
    <source>
        <dbReference type="Pfam" id="PF12348"/>
    </source>
</evidence>
<feature type="compositionally biased region" description="Basic and acidic residues" evidence="1">
    <location>
        <begin position="125"/>
        <end position="134"/>
    </location>
</feature>
<reference evidence="3 4" key="1">
    <citation type="journal article" date="2024" name="Nat. Commun.">
        <title>Phylogenomics reveals the evolutionary origins of lichenization in chlorophyte algae.</title>
        <authorList>
            <person name="Puginier C."/>
            <person name="Libourel C."/>
            <person name="Otte J."/>
            <person name="Skaloud P."/>
            <person name="Haon M."/>
            <person name="Grisel S."/>
            <person name="Petersen M."/>
            <person name="Berrin J.G."/>
            <person name="Delaux P.M."/>
            <person name="Dal Grande F."/>
            <person name="Keller J."/>
        </authorList>
    </citation>
    <scope>NUCLEOTIDE SEQUENCE [LARGE SCALE GENOMIC DNA]</scope>
    <source>
        <strain evidence="3 4">SAG 216-7</strain>
    </source>
</reference>
<feature type="compositionally biased region" description="Polar residues" evidence="1">
    <location>
        <begin position="500"/>
        <end position="514"/>
    </location>
</feature>
<feature type="compositionally biased region" description="Polar residues" evidence="1">
    <location>
        <begin position="52"/>
        <end position="62"/>
    </location>
</feature>
<keyword evidence="4" id="KW-1185">Reference proteome</keyword>
<feature type="region of interest" description="Disordered" evidence="1">
    <location>
        <begin position="1"/>
        <end position="134"/>
    </location>
</feature>
<organism evidence="3 4">
    <name type="scientific">Coccomyxa subellipsoidea</name>
    <dbReference type="NCBI Taxonomy" id="248742"/>
    <lineage>
        <taxon>Eukaryota</taxon>
        <taxon>Viridiplantae</taxon>
        <taxon>Chlorophyta</taxon>
        <taxon>core chlorophytes</taxon>
        <taxon>Trebouxiophyceae</taxon>
        <taxon>Trebouxiophyceae incertae sedis</taxon>
        <taxon>Coccomyxaceae</taxon>
        <taxon>Coccomyxa</taxon>
    </lineage>
</organism>
<feature type="region of interest" description="Disordered" evidence="1">
    <location>
        <begin position="568"/>
        <end position="587"/>
    </location>
</feature>
<feature type="domain" description="CLASP N-terminal" evidence="2">
    <location>
        <begin position="177"/>
        <end position="325"/>
    </location>
</feature>
<dbReference type="Gene3D" id="1.25.10.10">
    <property type="entry name" value="Leucine-rich Repeat Variant"/>
    <property type="match status" value="1"/>
</dbReference>